<dbReference type="SUPFAM" id="SSF46894">
    <property type="entry name" value="C-terminal effector domain of the bipartite response regulators"/>
    <property type="match status" value="1"/>
</dbReference>
<dbReference type="InterPro" id="IPR036388">
    <property type="entry name" value="WH-like_DNA-bd_sf"/>
</dbReference>
<reference evidence="6" key="1">
    <citation type="journal article" date="2019" name="Int. J. Syst. Evol. Microbiol.">
        <title>The Global Catalogue of Microorganisms (GCM) 10K type strain sequencing project: providing services to taxonomists for standard genome sequencing and annotation.</title>
        <authorList>
            <consortium name="The Broad Institute Genomics Platform"/>
            <consortium name="The Broad Institute Genome Sequencing Center for Infectious Disease"/>
            <person name="Wu L."/>
            <person name="Ma J."/>
        </authorList>
    </citation>
    <scope>NUCLEOTIDE SEQUENCE [LARGE SCALE GENOMIC DNA]</scope>
    <source>
        <strain evidence="6">CCUG 62981</strain>
    </source>
</reference>
<protein>
    <submittedName>
        <fullName evidence="5">Autoinducer binding domain-containing protein</fullName>
    </submittedName>
</protein>
<dbReference type="Gene3D" id="1.10.10.10">
    <property type="entry name" value="Winged helix-like DNA-binding domain superfamily/Winged helix DNA-binding domain"/>
    <property type="match status" value="1"/>
</dbReference>
<dbReference type="InterPro" id="IPR000792">
    <property type="entry name" value="Tscrpt_reg_LuxR_C"/>
</dbReference>
<dbReference type="SUPFAM" id="SSF75516">
    <property type="entry name" value="Pheromone-binding domain of LuxR-like quorum-sensing transcription factors"/>
    <property type="match status" value="1"/>
</dbReference>
<evidence type="ECO:0000256" key="1">
    <source>
        <dbReference type="ARBA" id="ARBA00023015"/>
    </source>
</evidence>
<dbReference type="PANTHER" id="PTHR44688">
    <property type="entry name" value="DNA-BINDING TRANSCRIPTIONAL ACTIVATOR DEVR_DOSR"/>
    <property type="match status" value="1"/>
</dbReference>
<dbReference type="SMART" id="SM00421">
    <property type="entry name" value="HTH_LUXR"/>
    <property type="match status" value="1"/>
</dbReference>
<gene>
    <name evidence="5" type="ORF">ACFPB0_12475</name>
</gene>
<accession>A0ABV9NFS0</accession>
<comment type="caution">
    <text evidence="5">The sequence shown here is derived from an EMBL/GenBank/DDBJ whole genome shotgun (WGS) entry which is preliminary data.</text>
</comment>
<dbReference type="Proteomes" id="UP001596024">
    <property type="component" value="Unassembled WGS sequence"/>
</dbReference>
<dbReference type="Pfam" id="PF00196">
    <property type="entry name" value="GerE"/>
    <property type="match status" value="1"/>
</dbReference>
<dbReference type="CDD" id="cd06170">
    <property type="entry name" value="LuxR_C_like"/>
    <property type="match status" value="1"/>
</dbReference>
<keyword evidence="1" id="KW-0805">Transcription regulation</keyword>
<evidence type="ECO:0000313" key="5">
    <source>
        <dbReference type="EMBL" id="MFC4726109.1"/>
    </source>
</evidence>
<dbReference type="InterPro" id="IPR016032">
    <property type="entry name" value="Sig_transdc_resp-reg_C-effctor"/>
</dbReference>
<sequence length="245" mass="27132">MDGVRHADIGSEAFSFLQRIESHRDMASLNAAFRSRIAPYGYDHFIHVAITGPGGRPVEDALTGVWDPRWQSRYFGQGYGALDPTVHRATRHPAPFTWKDVQASARLTQSQHEFFEDAESYGGRDGVVTPLRSLDGSFGLVTVSGRDIDDSPAVRTALHVMSLYYAGMTKTLRRRTIEGRGGLTPRQRDIVAFIASGYTQRATADRLGLADKTVEQYLAAARIRLNVKTTAQLCVEAIRLGHIQI</sequence>
<evidence type="ECO:0000259" key="4">
    <source>
        <dbReference type="PROSITE" id="PS50043"/>
    </source>
</evidence>
<keyword evidence="2" id="KW-0238">DNA-binding</keyword>
<dbReference type="InterPro" id="IPR005143">
    <property type="entry name" value="TF_LuxR_autoind-bd_dom"/>
</dbReference>
<dbReference type="RefSeq" id="WP_144253275.1">
    <property type="nucleotide sequence ID" value="NZ_CP163422.1"/>
</dbReference>
<dbReference type="EMBL" id="JBHSGQ010000007">
    <property type="protein sequence ID" value="MFC4726109.1"/>
    <property type="molecule type" value="Genomic_DNA"/>
</dbReference>
<feature type="domain" description="HTH luxR-type" evidence="4">
    <location>
        <begin position="176"/>
        <end position="241"/>
    </location>
</feature>
<evidence type="ECO:0000256" key="3">
    <source>
        <dbReference type="ARBA" id="ARBA00023163"/>
    </source>
</evidence>
<keyword evidence="6" id="KW-1185">Reference proteome</keyword>
<dbReference type="Gene3D" id="3.30.450.80">
    <property type="entry name" value="Transcription factor LuxR-like, autoinducer-binding domain"/>
    <property type="match status" value="1"/>
</dbReference>
<evidence type="ECO:0000256" key="2">
    <source>
        <dbReference type="ARBA" id="ARBA00023125"/>
    </source>
</evidence>
<proteinExistence type="predicted"/>
<dbReference type="PRINTS" id="PR00038">
    <property type="entry name" value="HTHLUXR"/>
</dbReference>
<organism evidence="5 6">
    <name type="scientific">Glycocaulis abyssi</name>
    <dbReference type="NCBI Taxonomy" id="1433403"/>
    <lineage>
        <taxon>Bacteria</taxon>
        <taxon>Pseudomonadati</taxon>
        <taxon>Pseudomonadota</taxon>
        <taxon>Alphaproteobacteria</taxon>
        <taxon>Maricaulales</taxon>
        <taxon>Maricaulaceae</taxon>
        <taxon>Glycocaulis</taxon>
    </lineage>
</organism>
<evidence type="ECO:0000313" key="6">
    <source>
        <dbReference type="Proteomes" id="UP001596024"/>
    </source>
</evidence>
<keyword evidence="3" id="KW-0804">Transcription</keyword>
<dbReference type="PROSITE" id="PS50043">
    <property type="entry name" value="HTH_LUXR_2"/>
    <property type="match status" value="1"/>
</dbReference>
<dbReference type="InterPro" id="IPR036693">
    <property type="entry name" value="TF_LuxR_autoind-bd_dom_sf"/>
</dbReference>
<name>A0ABV9NFS0_9PROT</name>
<dbReference type="PANTHER" id="PTHR44688:SF16">
    <property type="entry name" value="DNA-BINDING TRANSCRIPTIONAL ACTIVATOR DEVR_DOSR"/>
    <property type="match status" value="1"/>
</dbReference>
<dbReference type="Pfam" id="PF03472">
    <property type="entry name" value="Autoind_bind"/>
    <property type="match status" value="1"/>
</dbReference>